<dbReference type="SMART" id="SM00448">
    <property type="entry name" value="REC"/>
    <property type="match status" value="1"/>
</dbReference>
<evidence type="ECO:0000256" key="1">
    <source>
        <dbReference type="ARBA" id="ARBA00004496"/>
    </source>
</evidence>
<dbReference type="InterPro" id="IPR024187">
    <property type="entry name" value="Sig_transdc_resp-reg_cit/mal"/>
</dbReference>
<evidence type="ECO:0000313" key="13">
    <source>
        <dbReference type="Proteomes" id="UP001185899"/>
    </source>
</evidence>
<evidence type="ECO:0000256" key="9">
    <source>
        <dbReference type="PIRNR" id="PIRNR006171"/>
    </source>
</evidence>
<evidence type="ECO:0000256" key="7">
    <source>
        <dbReference type="ARBA" id="ARBA00023159"/>
    </source>
</evidence>
<comment type="caution">
    <text evidence="12">The sequence shown here is derived from an EMBL/GenBank/DDBJ whole genome shotgun (WGS) entry which is preliminary data.</text>
</comment>
<evidence type="ECO:0000256" key="5">
    <source>
        <dbReference type="ARBA" id="ARBA00023015"/>
    </source>
</evidence>
<name>A0ABU4B2X1_9NOCA</name>
<dbReference type="RefSeq" id="WP_317533487.1">
    <property type="nucleotide sequence ID" value="NZ_JAWLKE010000007.1"/>
</dbReference>
<proteinExistence type="predicted"/>
<dbReference type="InterPro" id="IPR036390">
    <property type="entry name" value="WH_DNA-bd_sf"/>
</dbReference>
<keyword evidence="2 9" id="KW-0963">Cytoplasm</keyword>
<keyword evidence="7 9" id="KW-0010">Activator</keyword>
<dbReference type="PANTHER" id="PTHR45526">
    <property type="entry name" value="TRANSCRIPTIONAL REGULATORY PROTEIN DPIA"/>
    <property type="match status" value="1"/>
</dbReference>
<feature type="domain" description="Response regulatory" evidence="11">
    <location>
        <begin position="9"/>
        <end position="125"/>
    </location>
</feature>
<evidence type="ECO:0000313" key="12">
    <source>
        <dbReference type="EMBL" id="MDV6232823.1"/>
    </source>
</evidence>
<accession>A0ABU4B2X1</accession>
<dbReference type="SUPFAM" id="SSF52172">
    <property type="entry name" value="CheY-like"/>
    <property type="match status" value="1"/>
</dbReference>
<dbReference type="Proteomes" id="UP001185899">
    <property type="component" value="Unassembled WGS sequence"/>
</dbReference>
<protein>
    <recommendedName>
        <fullName evidence="9">Transcriptional regulatory protein</fullName>
    </recommendedName>
</protein>
<organism evidence="12 13">
    <name type="scientific">Rhodococcus cercidiphylli</name>
    <dbReference type="NCBI Taxonomy" id="489916"/>
    <lineage>
        <taxon>Bacteria</taxon>
        <taxon>Bacillati</taxon>
        <taxon>Actinomycetota</taxon>
        <taxon>Actinomycetes</taxon>
        <taxon>Mycobacteriales</taxon>
        <taxon>Nocardiaceae</taxon>
        <taxon>Rhodococcus</taxon>
    </lineage>
</organism>
<dbReference type="Pfam" id="PF00072">
    <property type="entry name" value="Response_reg"/>
    <property type="match status" value="1"/>
</dbReference>
<keyword evidence="3 10" id="KW-0597">Phosphoprotein</keyword>
<comment type="subcellular location">
    <subcellularLocation>
        <location evidence="1 9">Cytoplasm</location>
    </subcellularLocation>
</comment>
<dbReference type="PROSITE" id="PS50110">
    <property type="entry name" value="RESPONSE_REGULATORY"/>
    <property type="match status" value="1"/>
</dbReference>
<keyword evidence="8 9" id="KW-0804">Transcription</keyword>
<dbReference type="Gene3D" id="3.40.50.2300">
    <property type="match status" value="1"/>
</dbReference>
<dbReference type="PIRSF" id="PIRSF006171">
    <property type="entry name" value="RR_citrat_malat"/>
    <property type="match status" value="1"/>
</dbReference>
<keyword evidence="5 9" id="KW-0805">Transcription regulation</keyword>
<dbReference type="InterPro" id="IPR001789">
    <property type="entry name" value="Sig_transdc_resp-reg_receiver"/>
</dbReference>
<dbReference type="InterPro" id="IPR011006">
    <property type="entry name" value="CheY-like_superfamily"/>
</dbReference>
<evidence type="ECO:0000256" key="10">
    <source>
        <dbReference type="PROSITE-ProRule" id="PRU00169"/>
    </source>
</evidence>
<dbReference type="PANTHER" id="PTHR45526:SF1">
    <property type="entry name" value="TRANSCRIPTIONAL REGULATORY PROTEIN DCUR-RELATED"/>
    <property type="match status" value="1"/>
</dbReference>
<reference evidence="12 13" key="1">
    <citation type="submission" date="2023-10" db="EMBL/GenBank/DDBJ databases">
        <title>Development of a sustainable strategy for remediation of hydrocarbon-contaminated territories based on the waste exchange concept.</title>
        <authorList>
            <person name="Krivoruchko A."/>
        </authorList>
    </citation>
    <scope>NUCLEOTIDE SEQUENCE [LARGE SCALE GENOMIC DNA]</scope>
    <source>
        <strain evidence="12 13">IEGM 1322</strain>
    </source>
</reference>
<keyword evidence="6 9" id="KW-0238">DNA-binding</keyword>
<keyword evidence="4 9" id="KW-0902">Two-component regulatory system</keyword>
<evidence type="ECO:0000259" key="11">
    <source>
        <dbReference type="PROSITE" id="PS50110"/>
    </source>
</evidence>
<dbReference type="EMBL" id="JAWLKE010000007">
    <property type="protein sequence ID" value="MDV6232823.1"/>
    <property type="molecule type" value="Genomic_DNA"/>
</dbReference>
<feature type="modified residue" description="4-aspartylphosphate" evidence="10">
    <location>
        <position position="60"/>
    </location>
</feature>
<evidence type="ECO:0000256" key="2">
    <source>
        <dbReference type="ARBA" id="ARBA00022490"/>
    </source>
</evidence>
<gene>
    <name evidence="12" type="ORF">R3P95_19895</name>
</gene>
<evidence type="ECO:0000256" key="4">
    <source>
        <dbReference type="ARBA" id="ARBA00023012"/>
    </source>
</evidence>
<dbReference type="InterPro" id="IPR051271">
    <property type="entry name" value="2C-system_Tx_regulators"/>
</dbReference>
<evidence type="ECO:0000256" key="6">
    <source>
        <dbReference type="ARBA" id="ARBA00023125"/>
    </source>
</evidence>
<evidence type="ECO:0000256" key="3">
    <source>
        <dbReference type="ARBA" id="ARBA00022553"/>
    </source>
</evidence>
<sequence length="230" mass="24816">MSESDRTYEVLVVDDDFMVADIHRRFVDATPGFRTVGVVHTAADAVAAVRTLAPDLVLLDVHLPDRSGLDALQRLRSEGNGVAVVVVTAARELDTVRRALHGGAADYLVKPFEYPQLLDKLGNFRRRARALSSSKGMNQSVIDSLFGAPSPSAGPSLPKGLSQETGSLVLRTVREGGEVSASECADLAGLSRVSARRYLEHYASTGVLTVRLEYGRAGRPVHRYRATDST</sequence>
<evidence type="ECO:0000256" key="8">
    <source>
        <dbReference type="ARBA" id="ARBA00023163"/>
    </source>
</evidence>
<dbReference type="SUPFAM" id="SSF46785">
    <property type="entry name" value="Winged helix' DNA-binding domain"/>
    <property type="match status" value="1"/>
</dbReference>
<keyword evidence="13" id="KW-1185">Reference proteome</keyword>